<sequence>MSARMPVVFVSHGAPDALLKAPDAVACWREIGQQAPEPAAILVVSAHWEARQPTASLSGAPQTMHDFAGFPEELYRMQYRAPGAPALAERAVSLLSAAGLAADLHPSRGLDHGAWAPLSAMYPQANVPVTQLSLARNTGAAAHVALGQALAPLREESVLIVASGAITHNFGWLDWHAEGDQAPLLQARMFTNWVAERLAAQDVSALLAYRSAPYGADAHPSEEHFLPLFVALGAARGDTPLRYRPHFAYGGLAMDAYVWRGVTQAS</sequence>
<dbReference type="PANTHER" id="PTHR30096">
    <property type="entry name" value="4,5-DOPA DIOXYGENASE EXTRADIOL-LIKE PROTEIN"/>
    <property type="match status" value="1"/>
</dbReference>
<keyword evidence="3" id="KW-0479">Metal-binding</keyword>
<dbReference type="Pfam" id="PF02900">
    <property type="entry name" value="LigB"/>
    <property type="match status" value="1"/>
</dbReference>
<keyword evidence="7" id="KW-0223">Dioxygenase</keyword>
<accession>A0A512L9R9</accession>
<reference evidence="7 8" key="1">
    <citation type="submission" date="2019-07" db="EMBL/GenBank/DDBJ databases">
        <title>Whole genome shotgun sequence of Thiobacillus plumbophilus NBRC 107929.</title>
        <authorList>
            <person name="Hosoyama A."/>
            <person name="Uohara A."/>
            <person name="Ohji S."/>
            <person name="Ichikawa N."/>
        </authorList>
    </citation>
    <scope>NUCLEOTIDE SEQUENCE [LARGE SCALE GENOMIC DNA]</scope>
    <source>
        <strain evidence="7 8">NBRC 107929</strain>
    </source>
</reference>
<comment type="caution">
    <text evidence="7">The sequence shown here is derived from an EMBL/GenBank/DDBJ whole genome shotgun (WGS) entry which is preliminary data.</text>
</comment>
<dbReference type="GO" id="GO:0008270">
    <property type="term" value="F:zinc ion binding"/>
    <property type="evidence" value="ECO:0007669"/>
    <property type="project" value="InterPro"/>
</dbReference>
<evidence type="ECO:0000256" key="5">
    <source>
        <dbReference type="ARBA" id="ARBA00023002"/>
    </source>
</evidence>
<dbReference type="AlphaFoldDB" id="A0A512L9R9"/>
<dbReference type="RefSeq" id="WP_223264585.1">
    <property type="nucleotide sequence ID" value="NZ_AP021884.1"/>
</dbReference>
<gene>
    <name evidence="7" type="ORF">TPL01_23710</name>
</gene>
<dbReference type="GO" id="GO:0008198">
    <property type="term" value="F:ferrous iron binding"/>
    <property type="evidence" value="ECO:0007669"/>
    <property type="project" value="InterPro"/>
</dbReference>
<keyword evidence="8" id="KW-1185">Reference proteome</keyword>
<evidence type="ECO:0000313" key="7">
    <source>
        <dbReference type="EMBL" id="GEP31233.1"/>
    </source>
</evidence>
<evidence type="ECO:0000256" key="1">
    <source>
        <dbReference type="ARBA" id="ARBA00001947"/>
    </source>
</evidence>
<dbReference type="InterPro" id="IPR014436">
    <property type="entry name" value="Extradiol_dOase_DODA"/>
</dbReference>
<dbReference type="PIRSF" id="PIRSF006157">
    <property type="entry name" value="Doxgns_DODA"/>
    <property type="match status" value="1"/>
</dbReference>
<dbReference type="GO" id="GO:0016702">
    <property type="term" value="F:oxidoreductase activity, acting on single donors with incorporation of molecular oxygen, incorporation of two atoms of oxygen"/>
    <property type="evidence" value="ECO:0007669"/>
    <property type="project" value="UniProtKB-ARBA"/>
</dbReference>
<dbReference type="Proteomes" id="UP000321337">
    <property type="component" value="Unassembled WGS sequence"/>
</dbReference>
<evidence type="ECO:0000259" key="6">
    <source>
        <dbReference type="Pfam" id="PF02900"/>
    </source>
</evidence>
<keyword evidence="4" id="KW-0862">Zinc</keyword>
<dbReference type="Gene3D" id="3.40.830.10">
    <property type="entry name" value="LigB-like"/>
    <property type="match status" value="1"/>
</dbReference>
<dbReference type="InterPro" id="IPR004183">
    <property type="entry name" value="Xdiol_dOase_suB"/>
</dbReference>
<dbReference type="SUPFAM" id="SSF53213">
    <property type="entry name" value="LigB-like"/>
    <property type="match status" value="1"/>
</dbReference>
<dbReference type="PANTHER" id="PTHR30096:SF0">
    <property type="entry name" value="4,5-DOPA DIOXYGENASE EXTRADIOL-LIKE PROTEIN"/>
    <property type="match status" value="1"/>
</dbReference>
<evidence type="ECO:0000256" key="2">
    <source>
        <dbReference type="ARBA" id="ARBA00007581"/>
    </source>
</evidence>
<name>A0A512L9R9_9PROT</name>
<comment type="similarity">
    <text evidence="2">Belongs to the DODA-type extradiol aromatic ring-opening dioxygenase family.</text>
</comment>
<feature type="domain" description="Extradiol ring-cleavage dioxygenase class III enzyme subunit B" evidence="6">
    <location>
        <begin position="33"/>
        <end position="240"/>
    </location>
</feature>
<evidence type="ECO:0000313" key="8">
    <source>
        <dbReference type="Proteomes" id="UP000321337"/>
    </source>
</evidence>
<proteinExistence type="inferred from homology"/>
<comment type="cofactor">
    <cofactor evidence="1">
        <name>Zn(2+)</name>
        <dbReference type="ChEBI" id="CHEBI:29105"/>
    </cofactor>
</comment>
<keyword evidence="5" id="KW-0560">Oxidoreductase</keyword>
<evidence type="ECO:0000256" key="3">
    <source>
        <dbReference type="ARBA" id="ARBA00022723"/>
    </source>
</evidence>
<protein>
    <submittedName>
        <fullName evidence="7">Dioxygenase</fullName>
    </submittedName>
</protein>
<organism evidence="7 8">
    <name type="scientific">Sulfuriferula plumbiphila</name>
    <dbReference type="NCBI Taxonomy" id="171865"/>
    <lineage>
        <taxon>Bacteria</taxon>
        <taxon>Pseudomonadati</taxon>
        <taxon>Pseudomonadota</taxon>
        <taxon>Betaproteobacteria</taxon>
        <taxon>Nitrosomonadales</taxon>
        <taxon>Sulfuricellaceae</taxon>
        <taxon>Sulfuriferula</taxon>
    </lineage>
</organism>
<dbReference type="CDD" id="cd07363">
    <property type="entry name" value="45_DOPA_Dioxygenase"/>
    <property type="match status" value="1"/>
</dbReference>
<evidence type="ECO:0000256" key="4">
    <source>
        <dbReference type="ARBA" id="ARBA00022833"/>
    </source>
</evidence>
<dbReference type="EMBL" id="BKAD01000026">
    <property type="protein sequence ID" value="GEP31233.1"/>
    <property type="molecule type" value="Genomic_DNA"/>
</dbReference>